<proteinExistence type="predicted"/>
<evidence type="ECO:0000256" key="1">
    <source>
        <dbReference type="SAM" id="Phobius"/>
    </source>
</evidence>
<feature type="domain" description="AB hydrolase-1" evidence="2">
    <location>
        <begin position="125"/>
        <end position="219"/>
    </location>
</feature>
<dbReference type="InterPro" id="IPR000073">
    <property type="entry name" value="AB_hydrolase_1"/>
</dbReference>
<feature type="transmembrane region" description="Helical" evidence="1">
    <location>
        <begin position="21"/>
        <end position="45"/>
    </location>
</feature>
<reference evidence="3" key="1">
    <citation type="submission" date="2015-09" db="EMBL/GenBank/DDBJ databases">
        <title>Scylla olivacea transcriptome.</title>
        <authorList>
            <person name="Ikhwanuddin M."/>
        </authorList>
    </citation>
    <scope>NUCLEOTIDE SEQUENCE</scope>
</reference>
<keyword evidence="1" id="KW-1133">Transmembrane helix</keyword>
<dbReference type="PANTHER" id="PTHR12277">
    <property type="entry name" value="ALPHA/BETA HYDROLASE DOMAIN-CONTAINING PROTEIN"/>
    <property type="match status" value="1"/>
</dbReference>
<dbReference type="GO" id="GO:0006660">
    <property type="term" value="P:phosphatidylserine catabolic process"/>
    <property type="evidence" value="ECO:0007669"/>
    <property type="project" value="TreeGrafter"/>
</dbReference>
<protein>
    <recommendedName>
        <fullName evidence="2">AB hydrolase-1 domain-containing protein</fullName>
    </recommendedName>
</protein>
<dbReference type="PANTHER" id="PTHR12277:SF194">
    <property type="entry name" value="FI04476P"/>
    <property type="match status" value="1"/>
</dbReference>
<dbReference type="InterPro" id="IPR029058">
    <property type="entry name" value="AB_hydrolase_fold"/>
</dbReference>
<sequence length="355" mass="40383">MQMCTPRSNHCHPYRRRKVVRLWKSVVAGAVTLIFVVCVVVPLVFHYSPGLQRFFLFLNTVTTPISLNRPEDVGLPGTRNFYLKTDKDVTIGIWHILPRSLIHSVPDDIREWPVWYESSLKQQQPIILYLHGNKGSRAESHRVELYNKLRKMDYHVITLDYRGYGDSSSVAPSEEGLVADAKAVFRYLRDKSGHSPLFVWGHSLGTGVSCHALSELCQENLCPQGLVLEAPFNNLHDEIRLNPLSQVFHSLPYFDWAFIDPIRDSGNEFKSDSHITHIACPVLILHAQDDIVVPIELGRKLYKAAKDARLPDAMPVTFVELEAEYGFGHLDIPHAPNFLSIIRKFVDKPEAKNLS</sequence>
<name>A0A0P4VXN2_SCYOL</name>
<evidence type="ECO:0000259" key="2">
    <source>
        <dbReference type="Pfam" id="PF00561"/>
    </source>
</evidence>
<dbReference type="SUPFAM" id="SSF53474">
    <property type="entry name" value="alpha/beta-Hydrolases"/>
    <property type="match status" value="1"/>
</dbReference>
<organism evidence="3">
    <name type="scientific">Scylla olivacea</name>
    <name type="common">Orange mud crab</name>
    <name type="synonym">Cancer olivacea</name>
    <dbReference type="NCBI Taxonomy" id="85551"/>
    <lineage>
        <taxon>Eukaryota</taxon>
        <taxon>Metazoa</taxon>
        <taxon>Ecdysozoa</taxon>
        <taxon>Arthropoda</taxon>
        <taxon>Crustacea</taxon>
        <taxon>Multicrustacea</taxon>
        <taxon>Malacostraca</taxon>
        <taxon>Eumalacostraca</taxon>
        <taxon>Eucarida</taxon>
        <taxon>Decapoda</taxon>
        <taxon>Pleocyemata</taxon>
        <taxon>Brachyura</taxon>
        <taxon>Eubrachyura</taxon>
        <taxon>Portunoidea</taxon>
        <taxon>Portunidae</taxon>
        <taxon>Portuninae</taxon>
        <taxon>Scylla</taxon>
    </lineage>
</organism>
<dbReference type="GO" id="GO:0004622">
    <property type="term" value="F:phosphatidylcholine lysophospholipase activity"/>
    <property type="evidence" value="ECO:0007669"/>
    <property type="project" value="TreeGrafter"/>
</dbReference>
<dbReference type="Pfam" id="PF00561">
    <property type="entry name" value="Abhydrolase_1"/>
    <property type="match status" value="1"/>
</dbReference>
<dbReference type="Gene3D" id="3.40.50.1820">
    <property type="entry name" value="alpha/beta hydrolase"/>
    <property type="match status" value="1"/>
</dbReference>
<dbReference type="GO" id="GO:0052651">
    <property type="term" value="P:monoacylglycerol catabolic process"/>
    <property type="evidence" value="ECO:0007669"/>
    <property type="project" value="TreeGrafter"/>
</dbReference>
<dbReference type="AlphaFoldDB" id="A0A0P4VXN2"/>
<dbReference type="GO" id="GO:0047372">
    <property type="term" value="F:monoacylglycerol lipase activity"/>
    <property type="evidence" value="ECO:0007669"/>
    <property type="project" value="TreeGrafter"/>
</dbReference>
<dbReference type="ESTHER" id="9euca-a0a0p4vxn2">
    <property type="family name" value="ABHD12-PHARC"/>
</dbReference>
<keyword evidence="1" id="KW-0812">Transmembrane</keyword>
<accession>A0A0P4VXN2</accession>
<dbReference type="EMBL" id="GDRN01089355">
    <property type="protein sequence ID" value="JAI60684.1"/>
    <property type="molecule type" value="Transcribed_RNA"/>
</dbReference>
<evidence type="ECO:0000313" key="3">
    <source>
        <dbReference type="EMBL" id="JAI60683.1"/>
    </source>
</evidence>
<dbReference type="EMBL" id="GDRN01089356">
    <property type="protein sequence ID" value="JAI60683.1"/>
    <property type="molecule type" value="Transcribed_RNA"/>
</dbReference>
<keyword evidence="1" id="KW-0472">Membrane</keyword>
<dbReference type="GO" id="GO:0005789">
    <property type="term" value="C:endoplasmic reticulum membrane"/>
    <property type="evidence" value="ECO:0007669"/>
    <property type="project" value="TreeGrafter"/>
</dbReference>